<dbReference type="Proteomes" id="UP000218811">
    <property type="component" value="Unassembled WGS sequence"/>
</dbReference>
<dbReference type="Pfam" id="PF17667">
    <property type="entry name" value="Pkinase_fungal"/>
    <property type="match status" value="1"/>
</dbReference>
<reference evidence="3 4" key="1">
    <citation type="journal article" date="2012" name="Science">
        <title>The Paleozoic origin of enzymatic lignin decomposition reconstructed from 31 fungal genomes.</title>
        <authorList>
            <person name="Floudas D."/>
            <person name="Binder M."/>
            <person name="Riley R."/>
            <person name="Barry K."/>
            <person name="Blanchette R.A."/>
            <person name="Henrissat B."/>
            <person name="Martinez A.T."/>
            <person name="Otillar R."/>
            <person name="Spatafora J.W."/>
            <person name="Yadav J.S."/>
            <person name="Aerts A."/>
            <person name="Benoit I."/>
            <person name="Boyd A."/>
            <person name="Carlson A."/>
            <person name="Copeland A."/>
            <person name="Coutinho P.M."/>
            <person name="de Vries R.P."/>
            <person name="Ferreira P."/>
            <person name="Findley K."/>
            <person name="Foster B."/>
            <person name="Gaskell J."/>
            <person name="Glotzer D."/>
            <person name="Gorecki P."/>
            <person name="Heitman J."/>
            <person name="Hesse C."/>
            <person name="Hori C."/>
            <person name="Igarashi K."/>
            <person name="Jurgens J.A."/>
            <person name="Kallen N."/>
            <person name="Kersten P."/>
            <person name="Kohler A."/>
            <person name="Kuees U."/>
            <person name="Kumar T.K.A."/>
            <person name="Kuo A."/>
            <person name="LaButti K."/>
            <person name="Larrondo L.F."/>
            <person name="Lindquist E."/>
            <person name="Ling A."/>
            <person name="Lombard V."/>
            <person name="Lucas S."/>
            <person name="Lundell T."/>
            <person name="Martin R."/>
            <person name="McLaughlin D.J."/>
            <person name="Morgenstern I."/>
            <person name="Morin E."/>
            <person name="Murat C."/>
            <person name="Nagy L.G."/>
            <person name="Nolan M."/>
            <person name="Ohm R.A."/>
            <person name="Patyshakuliyeva A."/>
            <person name="Rokas A."/>
            <person name="Ruiz-Duenas F.J."/>
            <person name="Sabat G."/>
            <person name="Salamov A."/>
            <person name="Samejima M."/>
            <person name="Schmutz J."/>
            <person name="Slot J.C."/>
            <person name="St John F."/>
            <person name="Stenlid J."/>
            <person name="Sun H."/>
            <person name="Sun S."/>
            <person name="Syed K."/>
            <person name="Tsang A."/>
            <person name="Wiebenga A."/>
            <person name="Young D."/>
            <person name="Pisabarro A."/>
            <person name="Eastwood D.C."/>
            <person name="Martin F."/>
            <person name="Cullen D."/>
            <person name="Grigoriev I.V."/>
            <person name="Hibbett D.S."/>
        </authorList>
    </citation>
    <scope>NUCLEOTIDE SEQUENCE [LARGE SCALE GENOMIC DNA]</scope>
    <source>
        <strain evidence="3 4">MD-104</strain>
    </source>
</reference>
<organism evidence="3 4">
    <name type="scientific">Wolfiporia cocos (strain MD-104)</name>
    <name type="common">Brown rot fungus</name>
    <dbReference type="NCBI Taxonomy" id="742152"/>
    <lineage>
        <taxon>Eukaryota</taxon>
        <taxon>Fungi</taxon>
        <taxon>Dikarya</taxon>
        <taxon>Basidiomycota</taxon>
        <taxon>Agaricomycotina</taxon>
        <taxon>Agaricomycetes</taxon>
        <taxon>Polyporales</taxon>
        <taxon>Phaeolaceae</taxon>
        <taxon>Wolfiporia</taxon>
    </lineage>
</organism>
<dbReference type="InterPro" id="IPR040976">
    <property type="entry name" value="Pkinase_fungal"/>
</dbReference>
<feature type="compositionally biased region" description="Low complexity" evidence="1">
    <location>
        <begin position="276"/>
        <end position="292"/>
    </location>
</feature>
<dbReference type="AlphaFoldDB" id="A0A2H3JH71"/>
<evidence type="ECO:0000313" key="3">
    <source>
        <dbReference type="EMBL" id="PCH39193.1"/>
    </source>
</evidence>
<feature type="domain" description="Fungal-type protein kinase" evidence="2">
    <location>
        <begin position="9"/>
        <end position="105"/>
    </location>
</feature>
<evidence type="ECO:0000259" key="2">
    <source>
        <dbReference type="Pfam" id="PF17667"/>
    </source>
</evidence>
<dbReference type="OrthoDB" id="5584477at2759"/>
<name>A0A2H3JH71_WOLCO</name>
<feature type="compositionally biased region" description="Basic and acidic residues" evidence="1">
    <location>
        <begin position="258"/>
        <end position="267"/>
    </location>
</feature>
<evidence type="ECO:0000313" key="4">
    <source>
        <dbReference type="Proteomes" id="UP000218811"/>
    </source>
</evidence>
<evidence type="ECO:0000256" key="1">
    <source>
        <dbReference type="SAM" id="MobiDB-lite"/>
    </source>
</evidence>
<keyword evidence="4" id="KW-1185">Reference proteome</keyword>
<proteinExistence type="predicted"/>
<accession>A0A2H3JH71</accession>
<dbReference type="EMBL" id="KB467965">
    <property type="protein sequence ID" value="PCH39193.1"/>
    <property type="molecule type" value="Genomic_DNA"/>
</dbReference>
<feature type="region of interest" description="Disordered" evidence="1">
    <location>
        <begin position="253"/>
        <end position="292"/>
    </location>
</feature>
<protein>
    <recommendedName>
        <fullName evidence="2">Fungal-type protein kinase domain-containing protein</fullName>
    </recommendedName>
</protein>
<sequence length="319" mass="34883">MTIGDLRKKHTGFVDDLDYSCLVDSQHHVDAHGNRGSPLSDDDFNVVHKLKRELKEGTGTLEFISIALLRVERVAVNGEPVKSEPIEHAVCHDLESFYWLLIWIVLHHTNHSSVHGALACSKLFSLGTEGDAFDRKIGHMGMVPLILVTDAYQNRVMSSGVPSGDDDVKGGEERCAIPLTYELVLQAFNRALAMDGWPENDKAIPFIPHTTHLKIKKPGDGTLNFGNGGKQKGSMRASGQPELPPIPELPIHNGAYDSTHKGPDVPRLRSPAPIVGPSGTATGPSASGAASTKCRAWNWSKILPAREQHKRKVKRARQN</sequence>
<gene>
    <name evidence="3" type="ORF">WOLCODRAFT_158732</name>
</gene>